<evidence type="ECO:0000313" key="5">
    <source>
        <dbReference type="Proteomes" id="UP000482634"/>
    </source>
</evidence>
<reference evidence="4 5" key="1">
    <citation type="submission" date="2020-02" db="EMBL/GenBank/DDBJ databases">
        <title>Broccoli isolated Pseudomonas sp.</title>
        <authorList>
            <person name="Fujikawa T."/>
            <person name="Sawada H."/>
        </authorList>
    </citation>
    <scope>NUCLEOTIDE SEQUENCE [LARGE SCALE GENOMIC DNA]</scope>
    <source>
        <strain evidence="3 5">MAFF212427</strain>
        <strain evidence="2 4">MAFF212428</strain>
    </source>
</reference>
<dbReference type="EMBL" id="JAAHBV010000760">
    <property type="protein sequence ID" value="NER62356.1"/>
    <property type="molecule type" value="Genomic_DNA"/>
</dbReference>
<accession>A0A6B3NNT3</accession>
<feature type="compositionally biased region" description="Basic and acidic residues" evidence="1">
    <location>
        <begin position="11"/>
        <end position="23"/>
    </location>
</feature>
<evidence type="ECO:0000313" key="2">
    <source>
        <dbReference type="EMBL" id="NER62356.1"/>
    </source>
</evidence>
<dbReference type="RefSeq" id="WP_163942353.1">
    <property type="nucleotide sequence ID" value="NZ_JAAHBU010000064.1"/>
</dbReference>
<name>A0A6B3NNT3_9PSED</name>
<feature type="region of interest" description="Disordered" evidence="1">
    <location>
        <begin position="1"/>
        <end position="23"/>
    </location>
</feature>
<sequence>MATRMAINDAKGNRDDNTVTLEGRGDPDRDFIVCVSGTGAYCYKGKTDGKGEFLATFTPPGDPNGSQQFTVRHLEADGTVGDNLGWANAFNNPIEGKA</sequence>
<dbReference type="EMBL" id="JAAHBU010000064">
    <property type="protein sequence ID" value="NER63506.1"/>
    <property type="molecule type" value="Genomic_DNA"/>
</dbReference>
<dbReference type="Proteomes" id="UP000480410">
    <property type="component" value="Unassembled WGS sequence"/>
</dbReference>
<dbReference type="AlphaFoldDB" id="A0A6B3NNT3"/>
<keyword evidence="5" id="KW-1185">Reference proteome</keyword>
<organism evidence="3 5">
    <name type="scientific">Pseudomonas brassicae</name>
    <dbReference type="NCBI Taxonomy" id="2708063"/>
    <lineage>
        <taxon>Bacteria</taxon>
        <taxon>Pseudomonadati</taxon>
        <taxon>Pseudomonadota</taxon>
        <taxon>Gammaproteobacteria</taxon>
        <taxon>Pseudomonadales</taxon>
        <taxon>Pseudomonadaceae</taxon>
        <taxon>Pseudomonas</taxon>
    </lineage>
</organism>
<protein>
    <submittedName>
        <fullName evidence="3">Uncharacterized protein</fullName>
    </submittedName>
</protein>
<evidence type="ECO:0000256" key="1">
    <source>
        <dbReference type="SAM" id="MobiDB-lite"/>
    </source>
</evidence>
<evidence type="ECO:0000313" key="3">
    <source>
        <dbReference type="EMBL" id="NER63506.1"/>
    </source>
</evidence>
<proteinExistence type="predicted"/>
<gene>
    <name evidence="2" type="ORF">G3435_25190</name>
    <name evidence="3" type="ORF">G3436_05835</name>
</gene>
<evidence type="ECO:0000313" key="4">
    <source>
        <dbReference type="Proteomes" id="UP000480410"/>
    </source>
</evidence>
<dbReference type="Proteomes" id="UP000482634">
    <property type="component" value="Unassembled WGS sequence"/>
</dbReference>
<accession>A0A6M0CXT2</accession>
<comment type="caution">
    <text evidence="3">The sequence shown here is derived from an EMBL/GenBank/DDBJ whole genome shotgun (WGS) entry which is preliminary data.</text>
</comment>